<proteinExistence type="predicted"/>
<dbReference type="EMBL" id="JAHRIN010059600">
    <property type="protein sequence ID" value="MEQ2212280.1"/>
    <property type="molecule type" value="Genomic_DNA"/>
</dbReference>
<comment type="caution">
    <text evidence="2">The sequence shown here is derived from an EMBL/GenBank/DDBJ whole genome shotgun (WGS) entry which is preliminary data.</text>
</comment>
<feature type="region of interest" description="Disordered" evidence="1">
    <location>
        <begin position="80"/>
        <end position="113"/>
    </location>
</feature>
<accession>A0ABV0RVH3</accession>
<feature type="compositionally biased region" description="Acidic residues" evidence="1">
    <location>
        <begin position="213"/>
        <end position="222"/>
    </location>
</feature>
<keyword evidence="3" id="KW-1185">Reference proteome</keyword>
<evidence type="ECO:0000313" key="3">
    <source>
        <dbReference type="Proteomes" id="UP001434883"/>
    </source>
</evidence>
<feature type="compositionally biased region" description="Polar residues" evidence="1">
    <location>
        <begin position="263"/>
        <end position="301"/>
    </location>
</feature>
<protein>
    <submittedName>
        <fullName evidence="2">Uncharacterized protein</fullName>
    </submittedName>
</protein>
<feature type="compositionally biased region" description="Basic and acidic residues" evidence="1">
    <location>
        <begin position="235"/>
        <end position="262"/>
    </location>
</feature>
<feature type="region of interest" description="Disordered" evidence="1">
    <location>
        <begin position="10"/>
        <end position="41"/>
    </location>
</feature>
<evidence type="ECO:0000256" key="1">
    <source>
        <dbReference type="SAM" id="MobiDB-lite"/>
    </source>
</evidence>
<feature type="compositionally biased region" description="Basic and acidic residues" evidence="1">
    <location>
        <begin position="130"/>
        <end position="164"/>
    </location>
</feature>
<name>A0ABV0RVH3_9TELE</name>
<feature type="compositionally biased region" description="Polar residues" evidence="1">
    <location>
        <begin position="223"/>
        <end position="234"/>
    </location>
</feature>
<evidence type="ECO:0000313" key="2">
    <source>
        <dbReference type="EMBL" id="MEQ2212280.1"/>
    </source>
</evidence>
<reference evidence="2 3" key="1">
    <citation type="submission" date="2021-06" db="EMBL/GenBank/DDBJ databases">
        <authorList>
            <person name="Palmer J.M."/>
        </authorList>
    </citation>
    <scope>NUCLEOTIDE SEQUENCE [LARGE SCALE GENOMIC DNA]</scope>
    <source>
        <strain evidence="2 3">XC_2019</strain>
        <tissue evidence="2">Muscle</tissue>
    </source>
</reference>
<gene>
    <name evidence="2" type="ORF">XENOCAPTIV_028554</name>
</gene>
<organism evidence="2 3">
    <name type="scientific">Xenoophorus captivus</name>
    <dbReference type="NCBI Taxonomy" id="1517983"/>
    <lineage>
        <taxon>Eukaryota</taxon>
        <taxon>Metazoa</taxon>
        <taxon>Chordata</taxon>
        <taxon>Craniata</taxon>
        <taxon>Vertebrata</taxon>
        <taxon>Euteleostomi</taxon>
        <taxon>Actinopterygii</taxon>
        <taxon>Neopterygii</taxon>
        <taxon>Teleostei</taxon>
        <taxon>Neoteleostei</taxon>
        <taxon>Acanthomorphata</taxon>
        <taxon>Ovalentaria</taxon>
        <taxon>Atherinomorphae</taxon>
        <taxon>Cyprinodontiformes</taxon>
        <taxon>Goodeidae</taxon>
        <taxon>Xenoophorus</taxon>
    </lineage>
</organism>
<feature type="compositionally biased region" description="Low complexity" evidence="1">
    <location>
        <begin position="86"/>
        <end position="96"/>
    </location>
</feature>
<feature type="compositionally biased region" description="Acidic residues" evidence="1">
    <location>
        <begin position="165"/>
        <end position="177"/>
    </location>
</feature>
<dbReference type="Proteomes" id="UP001434883">
    <property type="component" value="Unassembled WGS sequence"/>
</dbReference>
<sequence length="311" mass="34615">EEILLGEVEEANGCLSSFTPRKPSHDQSTHRSKPSRTTPDITSVHHTEVSVEDSFPVTVAVDRAMHLNLKGLRGQFLETIPSDTQSSSNSPVEISSPQLIPDSMSSPNRAIDECLGVGSSLPLLPTEISQHHRDSDHEEEDKQSNKDNLSEEEHQEETHFRQDEEAGDDEEDEDFEEVVLKPRHLNEVTTLTDRTSPWTSILSEPDLVSVESIESDMSENEDTSLVATLESGLSNEKHIEEVYHHSSDESARDASDTERDFNRMQSIDQTQQKESNSPNKSSDASPTPQPATDFSAAGTQDINEKQLQPYP</sequence>
<feature type="region of interest" description="Disordered" evidence="1">
    <location>
        <begin position="130"/>
        <end position="181"/>
    </location>
</feature>
<feature type="region of interest" description="Disordered" evidence="1">
    <location>
        <begin position="212"/>
        <end position="311"/>
    </location>
</feature>
<feature type="non-terminal residue" evidence="2">
    <location>
        <position position="1"/>
    </location>
</feature>